<sequence length="407" mass="47129">MKIDFKRIIAWIAVSAISYLGMRYIGWPLLFYASLPAYELAVSILLFAVTVAFWIGPAMKHIIEPQEGDSRKTLTGLAYVVLLTMGLVFFYGVTRDWDEKKLGTLGDFLGGTLNPLLTFLTFVGLILTIILQQREVHTAKVDAAALEIERKADRSRASRHEFETMFFQMLSVHNSIVNSMDLRSQPDPGSLGNGKEWHGRDCFARFYYHLEQEHEKARRDGSLDPVADGYDAFWKRDRKDLGHYYRFLFNMIRLIDDSEFDKKAYMRLVRAQLSDYELLVLFYNAMNPKGQAFKTYITKYSLFDNLPDELLLDTIHLDYYPDDAYFDKSVKREDPEAFLHGWRATHIYAERRTPEEYKFVREELYVDARAAGITRPKLERAAGNELERYLREALEEASRAPAGTPVV</sequence>
<keyword evidence="1" id="KW-0472">Membrane</keyword>
<keyword evidence="1" id="KW-1133">Transmembrane helix</keyword>
<dbReference type="EMBL" id="CCRK01000009">
    <property type="protein sequence ID" value="CDZ51169.1"/>
    <property type="molecule type" value="Genomic_DNA"/>
</dbReference>
<reference evidence="2 3" key="1">
    <citation type="submission" date="2014-08" db="EMBL/GenBank/DDBJ databases">
        <authorList>
            <person name="Chen Y.-H."/>
        </authorList>
    </citation>
    <scope>NUCLEOTIDE SEQUENCE [LARGE SCALE GENOMIC DNA]</scope>
</reference>
<evidence type="ECO:0000313" key="2">
    <source>
        <dbReference type="EMBL" id="CDZ51169.1"/>
    </source>
</evidence>
<protein>
    <submittedName>
        <fullName evidence="2">Uncharacterized protein</fullName>
    </submittedName>
</protein>
<dbReference type="RefSeq" id="WP_052751801.1">
    <property type="nucleotide sequence ID" value="NZ_CCRK01000009.1"/>
</dbReference>
<organism evidence="2 3">
    <name type="scientific">Neorhizobium galegae bv. officinalis</name>
    <dbReference type="NCBI Taxonomy" id="323656"/>
    <lineage>
        <taxon>Bacteria</taxon>
        <taxon>Pseudomonadati</taxon>
        <taxon>Pseudomonadota</taxon>
        <taxon>Alphaproteobacteria</taxon>
        <taxon>Hyphomicrobiales</taxon>
        <taxon>Rhizobiaceae</taxon>
        <taxon>Rhizobium/Agrobacterium group</taxon>
        <taxon>Neorhizobium</taxon>
    </lineage>
</organism>
<name>A0A0T7GV57_NEOGA</name>
<dbReference type="Pfam" id="PF16872">
    <property type="entry name" value="putAbiC"/>
    <property type="match status" value="1"/>
</dbReference>
<feature type="transmembrane region" description="Helical" evidence="1">
    <location>
        <begin position="7"/>
        <end position="25"/>
    </location>
</feature>
<accession>A0A0T7GV57</accession>
<proteinExistence type="predicted"/>
<feature type="transmembrane region" description="Helical" evidence="1">
    <location>
        <begin position="37"/>
        <end position="55"/>
    </location>
</feature>
<evidence type="ECO:0000256" key="1">
    <source>
        <dbReference type="SAM" id="Phobius"/>
    </source>
</evidence>
<dbReference type="AlphaFoldDB" id="A0A0T7GV57"/>
<evidence type="ECO:0000313" key="3">
    <source>
        <dbReference type="Proteomes" id="UP000039660"/>
    </source>
</evidence>
<dbReference type="InterPro" id="IPR031709">
    <property type="entry name" value="PutAbiC"/>
</dbReference>
<dbReference type="Proteomes" id="UP000039660">
    <property type="component" value="Unassembled WGS sequence"/>
</dbReference>
<feature type="transmembrane region" description="Helical" evidence="1">
    <location>
        <begin position="113"/>
        <end position="131"/>
    </location>
</feature>
<feature type="transmembrane region" description="Helical" evidence="1">
    <location>
        <begin position="76"/>
        <end position="93"/>
    </location>
</feature>
<keyword evidence="1" id="KW-0812">Transmembrane</keyword>
<gene>
    <name evidence="2" type="ORF">NGAL_HAMBI1189_38330</name>
</gene>